<sequence>MSDIEDNARSLTWWWEQLNLSDDWNSMPRDMRKDLIKKLHRAFIEIAEFNISEKDILDLVKLTDPPTVWDAMLSLTKFPKNKSKWEVLAYLKAIVINIWKVQHPINKPTWQQPIKESRKRKPASIKHIEKWSSMNFKFRHCDACGRLLRGDNGTGLCRTCQRQRNGKEREH</sequence>
<organism evidence="1">
    <name type="scientific">viral metagenome</name>
    <dbReference type="NCBI Taxonomy" id="1070528"/>
    <lineage>
        <taxon>unclassified sequences</taxon>
        <taxon>metagenomes</taxon>
        <taxon>organismal metagenomes</taxon>
    </lineage>
</organism>
<dbReference type="AlphaFoldDB" id="A0A6M3KVQ5"/>
<reference evidence="1" key="1">
    <citation type="submission" date="2020-03" db="EMBL/GenBank/DDBJ databases">
        <title>The deep terrestrial virosphere.</title>
        <authorList>
            <person name="Holmfeldt K."/>
            <person name="Nilsson E."/>
            <person name="Simone D."/>
            <person name="Lopez-Fernandez M."/>
            <person name="Wu X."/>
            <person name="de Brujin I."/>
            <person name="Lundin D."/>
            <person name="Andersson A."/>
            <person name="Bertilsson S."/>
            <person name="Dopson M."/>
        </authorList>
    </citation>
    <scope>NUCLEOTIDE SEQUENCE</scope>
    <source>
        <strain evidence="1">MM415B02217</strain>
    </source>
</reference>
<protein>
    <submittedName>
        <fullName evidence="1">Uncharacterized protein</fullName>
    </submittedName>
</protein>
<accession>A0A6M3KVQ5</accession>
<name>A0A6M3KVQ5_9ZZZZ</name>
<evidence type="ECO:0000313" key="1">
    <source>
        <dbReference type="EMBL" id="QJA85475.1"/>
    </source>
</evidence>
<dbReference type="EMBL" id="MT142577">
    <property type="protein sequence ID" value="QJA85475.1"/>
    <property type="molecule type" value="Genomic_DNA"/>
</dbReference>
<gene>
    <name evidence="1" type="ORF">MM415B02217_0003</name>
</gene>
<proteinExistence type="predicted"/>